<name>Q22KI4_TETTS</name>
<dbReference type="Proteomes" id="UP000009168">
    <property type="component" value="Unassembled WGS sequence"/>
</dbReference>
<evidence type="ECO:0000256" key="1">
    <source>
        <dbReference type="SAM" id="MobiDB-lite"/>
    </source>
</evidence>
<dbReference type="InParanoid" id="Q22KI4"/>
<dbReference type="KEGG" id="tet:TTHERM_00312970"/>
<dbReference type="EMBL" id="GG662498">
    <property type="protein sequence ID" value="EAR85815.1"/>
    <property type="molecule type" value="Genomic_DNA"/>
</dbReference>
<evidence type="ECO:0000313" key="3">
    <source>
        <dbReference type="Proteomes" id="UP000009168"/>
    </source>
</evidence>
<reference evidence="3" key="1">
    <citation type="journal article" date="2006" name="PLoS Biol.">
        <title>Macronuclear genome sequence of the ciliate Tetrahymena thermophila, a model eukaryote.</title>
        <authorList>
            <person name="Eisen J.A."/>
            <person name="Coyne R.S."/>
            <person name="Wu M."/>
            <person name="Wu D."/>
            <person name="Thiagarajan M."/>
            <person name="Wortman J.R."/>
            <person name="Badger J.H."/>
            <person name="Ren Q."/>
            <person name="Amedeo P."/>
            <person name="Jones K.M."/>
            <person name="Tallon L.J."/>
            <person name="Delcher A.L."/>
            <person name="Salzberg S.L."/>
            <person name="Silva J.C."/>
            <person name="Haas B.J."/>
            <person name="Majoros W.H."/>
            <person name="Farzad M."/>
            <person name="Carlton J.M."/>
            <person name="Smith R.K. Jr."/>
            <person name="Garg J."/>
            <person name="Pearlman R.E."/>
            <person name="Karrer K.M."/>
            <person name="Sun L."/>
            <person name="Manning G."/>
            <person name="Elde N.C."/>
            <person name="Turkewitz A.P."/>
            <person name="Asai D.J."/>
            <person name="Wilkes D.E."/>
            <person name="Wang Y."/>
            <person name="Cai H."/>
            <person name="Collins K."/>
            <person name="Stewart B.A."/>
            <person name="Lee S.R."/>
            <person name="Wilamowska K."/>
            <person name="Weinberg Z."/>
            <person name="Ruzzo W.L."/>
            <person name="Wloga D."/>
            <person name="Gaertig J."/>
            <person name="Frankel J."/>
            <person name="Tsao C.-C."/>
            <person name="Gorovsky M.A."/>
            <person name="Keeling P.J."/>
            <person name="Waller R.F."/>
            <person name="Patron N.J."/>
            <person name="Cherry J.M."/>
            <person name="Stover N.A."/>
            <person name="Krieger C.J."/>
            <person name="del Toro C."/>
            <person name="Ryder H.F."/>
            <person name="Williamson S.C."/>
            <person name="Barbeau R.A."/>
            <person name="Hamilton E.P."/>
            <person name="Orias E."/>
        </authorList>
    </citation>
    <scope>NUCLEOTIDE SEQUENCE [LARGE SCALE GENOMIC DNA]</scope>
    <source>
        <strain evidence="3">SB210</strain>
    </source>
</reference>
<dbReference type="AlphaFoldDB" id="Q22KI4"/>
<organism evidence="2 3">
    <name type="scientific">Tetrahymena thermophila (strain SB210)</name>
    <dbReference type="NCBI Taxonomy" id="312017"/>
    <lineage>
        <taxon>Eukaryota</taxon>
        <taxon>Sar</taxon>
        <taxon>Alveolata</taxon>
        <taxon>Ciliophora</taxon>
        <taxon>Intramacronucleata</taxon>
        <taxon>Oligohymenophorea</taxon>
        <taxon>Hymenostomatida</taxon>
        <taxon>Tetrahymenina</taxon>
        <taxon>Tetrahymenidae</taxon>
        <taxon>Tetrahymena</taxon>
    </lineage>
</organism>
<dbReference type="HOGENOM" id="CLU_2163470_0_0_1"/>
<feature type="compositionally biased region" description="Low complexity" evidence="1">
    <location>
        <begin position="63"/>
        <end position="75"/>
    </location>
</feature>
<accession>Q22KI4</accession>
<feature type="compositionally biased region" description="Basic and acidic residues" evidence="1">
    <location>
        <begin position="96"/>
        <end position="111"/>
    </location>
</feature>
<gene>
    <name evidence="2" type="ORF">TTHERM_00312970</name>
</gene>
<protein>
    <submittedName>
        <fullName evidence="2">Uncharacterized protein</fullName>
    </submittedName>
</protein>
<dbReference type="GeneID" id="7825279"/>
<evidence type="ECO:0000313" key="2">
    <source>
        <dbReference type="EMBL" id="EAR85815.1"/>
    </source>
</evidence>
<proteinExistence type="predicted"/>
<feature type="compositionally biased region" description="Polar residues" evidence="1">
    <location>
        <begin position="78"/>
        <end position="95"/>
    </location>
</feature>
<dbReference type="RefSeq" id="XP_001033478.1">
    <property type="nucleotide sequence ID" value="XM_001033478.1"/>
</dbReference>
<sequence>MSQGQKKKEVELPTSLKNLRFVQDVIDGEFEKKPEASKEKSTFTEDINKKEWSMQQMIENLVQKQQQSSNQQNKNPLIISSKTSQNKILFGSNNQDKNEDFSRYIPTSEKK</sequence>
<feature type="region of interest" description="Disordered" evidence="1">
    <location>
        <begin position="62"/>
        <end position="111"/>
    </location>
</feature>
<keyword evidence="3" id="KW-1185">Reference proteome</keyword>